<reference evidence="2" key="2">
    <citation type="submission" date="2021-04" db="EMBL/GenBank/DDBJ databases">
        <authorList>
            <person name="Liu J."/>
        </authorList>
    </citation>
    <scope>NUCLEOTIDE SEQUENCE</scope>
    <source>
        <strain evidence="2">BAD-6</strain>
    </source>
</reference>
<feature type="transmembrane region" description="Helical" evidence="1">
    <location>
        <begin position="343"/>
        <end position="362"/>
    </location>
</feature>
<feature type="transmembrane region" description="Helical" evidence="1">
    <location>
        <begin position="285"/>
        <end position="304"/>
    </location>
</feature>
<proteinExistence type="predicted"/>
<gene>
    <name evidence="2" type="ORF">KCX82_02840</name>
</gene>
<keyword evidence="1" id="KW-1133">Transmembrane helix</keyword>
<organism evidence="2 3">
    <name type="scientific">Sinanaerobacter chloroacetimidivorans</name>
    <dbReference type="NCBI Taxonomy" id="2818044"/>
    <lineage>
        <taxon>Bacteria</taxon>
        <taxon>Bacillati</taxon>
        <taxon>Bacillota</taxon>
        <taxon>Clostridia</taxon>
        <taxon>Peptostreptococcales</taxon>
        <taxon>Anaerovoracaceae</taxon>
        <taxon>Sinanaerobacter</taxon>
    </lineage>
</organism>
<keyword evidence="1" id="KW-0472">Membrane</keyword>
<feature type="transmembrane region" description="Helical" evidence="1">
    <location>
        <begin position="21"/>
        <end position="45"/>
    </location>
</feature>
<evidence type="ECO:0000256" key="1">
    <source>
        <dbReference type="SAM" id="Phobius"/>
    </source>
</evidence>
<feature type="transmembrane region" description="Helical" evidence="1">
    <location>
        <begin position="192"/>
        <end position="214"/>
    </location>
</feature>
<protein>
    <recommendedName>
        <fullName evidence="4">ABC-2 type transport system permease protein</fullName>
    </recommendedName>
</protein>
<evidence type="ECO:0008006" key="4">
    <source>
        <dbReference type="Google" id="ProtNLM"/>
    </source>
</evidence>
<feature type="transmembrane region" description="Helical" evidence="1">
    <location>
        <begin position="107"/>
        <end position="130"/>
    </location>
</feature>
<dbReference type="Proteomes" id="UP000675664">
    <property type="component" value="Unassembled WGS sequence"/>
</dbReference>
<keyword evidence="1" id="KW-0812">Transmembrane</keyword>
<dbReference type="RefSeq" id="WP_227016922.1">
    <property type="nucleotide sequence ID" value="NZ_JAGSND010000001.1"/>
</dbReference>
<accession>A0A8J7VXD9</accession>
<feature type="transmembrane region" description="Helical" evidence="1">
    <location>
        <begin position="159"/>
        <end position="180"/>
    </location>
</feature>
<sequence>MKLKASYFSISRPLVIENLRRFWAIPVLAFLVYFLSGVFPILMSYNKLNRMGNYIEMSLNNQQPFYMFAHLMFPVITAVIIFKYLQSISSVSVMHSMPFTRAKLYQSGFLSGLILILLPILVNGIILLAISKPVYNDYDIYGNLAKNINLFARADILNWIWVSFIIVIVVYAVSVFAGILTGNSLMHFATALWFNFLIPALYAVFIAYFTHFFYGFDSAGSWMDFGMSISPFLKALENAGEFGLGVTLYYIATFLVLYGVTFVLYGRRKLERATDTLAFGFMEPIICYLIAFLGMTLLGFYFDVLGESEFYMYAGLAAGTLIFFIIGQMIVKKTPRIYNKRSLQSFGIYALIAILFIVSLNLDVTGFERRVPNPDKVKSVSLSEGFLSRYYYHNEFSPEFKDPENIKAITALHQSLIDDKQRFENPTQNLYNTSIKLGYELSSPFSMSRRYIIDYLFYRDSAEFKKIFESKEFKELYSIKNIKYEKLNSISLNTNRPISQTIEIKDAKKIKEFIDCIDKDFREQTFEDMVSLKRGFAYADINFAYKDDNSGSPDRLIENSISYNITKNHKYTIQWLEENGYAEQLKFSANEIQYIEFYHQVNESASAGYPEAVKEYSTVNPLPDGEGKSLRITDPQTIQTILDTCETQNINYDDYYYGIIVYKNGFEDMDISDPRTKEMYEKYGSEYPTYQIYFNEGNIPAFLTDYFQ</sequence>
<comment type="caution">
    <text evidence="2">The sequence shown here is derived from an EMBL/GenBank/DDBJ whole genome shotgun (WGS) entry which is preliminary data.</text>
</comment>
<name>A0A8J7VXD9_9FIRM</name>
<evidence type="ECO:0000313" key="2">
    <source>
        <dbReference type="EMBL" id="MBR0596804.1"/>
    </source>
</evidence>
<feature type="transmembrane region" description="Helical" evidence="1">
    <location>
        <begin position="242"/>
        <end position="265"/>
    </location>
</feature>
<dbReference type="EMBL" id="JAGSND010000001">
    <property type="protein sequence ID" value="MBR0596804.1"/>
    <property type="molecule type" value="Genomic_DNA"/>
</dbReference>
<dbReference type="AlphaFoldDB" id="A0A8J7VXD9"/>
<feature type="transmembrane region" description="Helical" evidence="1">
    <location>
        <begin position="310"/>
        <end position="331"/>
    </location>
</feature>
<evidence type="ECO:0000313" key="3">
    <source>
        <dbReference type="Proteomes" id="UP000675664"/>
    </source>
</evidence>
<feature type="transmembrane region" description="Helical" evidence="1">
    <location>
        <begin position="65"/>
        <end position="86"/>
    </location>
</feature>
<keyword evidence="3" id="KW-1185">Reference proteome</keyword>
<reference evidence="2" key="1">
    <citation type="submission" date="2021-04" db="EMBL/GenBank/DDBJ databases">
        <title>Sinoanaerobacter chloroacetimidivorans sp. nov., an obligate anaerobic bacterium isolated from anaerobic sludge.</title>
        <authorList>
            <person name="Bao Y."/>
        </authorList>
    </citation>
    <scope>NUCLEOTIDE SEQUENCE</scope>
    <source>
        <strain evidence="2">BAD-6</strain>
    </source>
</reference>